<dbReference type="EMBL" id="AP021874">
    <property type="protein sequence ID" value="BBO66999.1"/>
    <property type="molecule type" value="Genomic_DNA"/>
</dbReference>
<feature type="binding site" evidence="7">
    <location>
        <position position="9"/>
    </location>
    <ligand>
        <name>a divalent metal cation</name>
        <dbReference type="ChEBI" id="CHEBI:60240"/>
    </ligand>
</feature>
<evidence type="ECO:0000259" key="9">
    <source>
        <dbReference type="Pfam" id="PF02542"/>
    </source>
</evidence>
<feature type="site" description="Transition state stabilizer" evidence="7">
    <location>
        <position position="134"/>
    </location>
</feature>
<evidence type="ECO:0000256" key="5">
    <source>
        <dbReference type="ARBA" id="ARBA00023229"/>
    </source>
</evidence>
<dbReference type="Proteomes" id="UP000427906">
    <property type="component" value="Chromosome"/>
</dbReference>
<dbReference type="Gene3D" id="3.30.1330.50">
    <property type="entry name" value="2-C-methyl-D-erythritol 2,4-cyclodiphosphate synthase"/>
    <property type="match status" value="1"/>
</dbReference>
<dbReference type="InterPro" id="IPR036571">
    <property type="entry name" value="MECDP_synthase_sf"/>
</dbReference>
<dbReference type="SUPFAM" id="SSF69765">
    <property type="entry name" value="IpsF-like"/>
    <property type="match status" value="1"/>
</dbReference>
<organism evidence="10 11">
    <name type="scientific">Desulfosarcina alkanivorans</name>
    <dbReference type="NCBI Taxonomy" id="571177"/>
    <lineage>
        <taxon>Bacteria</taxon>
        <taxon>Pseudomonadati</taxon>
        <taxon>Thermodesulfobacteriota</taxon>
        <taxon>Desulfobacteria</taxon>
        <taxon>Desulfobacterales</taxon>
        <taxon>Desulfosarcinaceae</taxon>
        <taxon>Desulfosarcina</taxon>
    </lineage>
</organism>
<dbReference type="GO" id="GO:0046872">
    <property type="term" value="F:metal ion binding"/>
    <property type="evidence" value="ECO:0007669"/>
    <property type="project" value="UniProtKB-KW"/>
</dbReference>
<evidence type="ECO:0000256" key="8">
    <source>
        <dbReference type="RuleBase" id="RU004395"/>
    </source>
</evidence>
<feature type="binding site" evidence="7">
    <location>
        <begin position="35"/>
        <end position="36"/>
    </location>
    <ligand>
        <name>4-CDP-2-C-methyl-D-erythritol 2-phosphate</name>
        <dbReference type="ChEBI" id="CHEBI:57919"/>
    </ligand>
</feature>
<dbReference type="AlphaFoldDB" id="A0A5K7YGR0"/>
<comment type="pathway">
    <text evidence="2 7">Isoprenoid biosynthesis; isopentenyl diphosphate biosynthesis via DXP pathway; isopentenyl diphosphate from 1-deoxy-D-xylulose 5-phosphate: step 4/6.</text>
</comment>
<proteinExistence type="inferred from homology"/>
<gene>
    <name evidence="7 10" type="primary">ispF</name>
    <name evidence="10" type="ORF">DSCA_09290</name>
</gene>
<name>A0A5K7YGR0_9BACT</name>
<feature type="binding site" evidence="7">
    <location>
        <position position="11"/>
    </location>
    <ligand>
        <name>a divalent metal cation</name>
        <dbReference type="ChEBI" id="CHEBI:60240"/>
    </ligand>
</feature>
<dbReference type="PANTHER" id="PTHR43181">
    <property type="entry name" value="2-C-METHYL-D-ERYTHRITOL 2,4-CYCLODIPHOSPHATE SYNTHASE, CHLOROPLASTIC"/>
    <property type="match status" value="1"/>
</dbReference>
<comment type="function">
    <text evidence="7">Involved in the biosynthesis of isopentenyl diphosphate (IPP) and dimethylallyl diphosphate (DMAPP), two major building blocks of isoprenoid compounds. Catalyzes the conversion of 4-diphosphocytidyl-2-C-methyl-D-erythritol 2-phosphate (CDP-ME2P) to 2-C-methyl-D-erythritol 2,4-cyclodiphosphate (ME-CPP) with a corresponding release of cytidine 5-monophosphate (CMP).</text>
</comment>
<comment type="similarity">
    <text evidence="7 8">Belongs to the IspF family.</text>
</comment>
<feature type="binding site" evidence="7">
    <location>
        <position position="143"/>
    </location>
    <ligand>
        <name>4-CDP-2-C-methyl-D-erythritol 2-phosphate</name>
        <dbReference type="ChEBI" id="CHEBI:57919"/>
    </ligand>
</feature>
<dbReference type="NCBIfam" id="TIGR00151">
    <property type="entry name" value="ispF"/>
    <property type="match status" value="1"/>
</dbReference>
<dbReference type="InterPro" id="IPR003526">
    <property type="entry name" value="MECDP_synthase"/>
</dbReference>
<dbReference type="KEGG" id="dalk:DSCA_09290"/>
<dbReference type="FunFam" id="3.30.1330.50:FF:000003">
    <property type="entry name" value="2-C-methyl-D-erythritol 2,4-cyclodiphosphate synthase"/>
    <property type="match status" value="1"/>
</dbReference>
<dbReference type="HAMAP" id="MF_00107">
    <property type="entry name" value="IspF"/>
    <property type="match status" value="1"/>
</dbReference>
<sequence>MTRIGLGYDIHRLEPGRELVLGGETIPFDKGLEGHSDADVLVHAACDALLGAAGMGDIGDHFPDTDPRYRGIYSIELLTSVYRRIKARGFALVNMDATVFAQAPRLSPHKARMALRMADCMSVDPGTINIKATTTEGLGVIGRGDGIAAMCVALLQTTTPAAGR</sequence>
<evidence type="ECO:0000256" key="3">
    <source>
        <dbReference type="ARBA" id="ARBA00012579"/>
    </source>
</evidence>
<dbReference type="GO" id="GO:0016114">
    <property type="term" value="P:terpenoid biosynthetic process"/>
    <property type="evidence" value="ECO:0007669"/>
    <property type="project" value="InterPro"/>
</dbReference>
<dbReference type="RefSeq" id="WP_155315304.1">
    <property type="nucleotide sequence ID" value="NZ_AP021874.1"/>
</dbReference>
<dbReference type="PROSITE" id="PS01350">
    <property type="entry name" value="ISPF"/>
    <property type="match status" value="1"/>
</dbReference>
<feature type="binding site" evidence="7">
    <location>
        <begin position="133"/>
        <end position="136"/>
    </location>
    <ligand>
        <name>4-CDP-2-C-methyl-D-erythritol 2-phosphate</name>
        <dbReference type="ChEBI" id="CHEBI:57919"/>
    </ligand>
</feature>
<comment type="cofactor">
    <cofactor evidence="7">
        <name>a divalent metal cation</name>
        <dbReference type="ChEBI" id="CHEBI:60240"/>
    </cofactor>
    <text evidence="7">Binds 1 divalent metal cation per subunit.</text>
</comment>
<feature type="binding site" evidence="7">
    <location>
        <begin position="57"/>
        <end position="59"/>
    </location>
    <ligand>
        <name>4-CDP-2-C-methyl-D-erythritol 2-phosphate</name>
        <dbReference type="ChEBI" id="CHEBI:57919"/>
    </ligand>
</feature>
<evidence type="ECO:0000256" key="2">
    <source>
        <dbReference type="ARBA" id="ARBA00004709"/>
    </source>
</evidence>
<dbReference type="EC" id="4.6.1.12" evidence="3 7"/>
<comment type="catalytic activity">
    <reaction evidence="1 7 8">
        <text>4-CDP-2-C-methyl-D-erythritol 2-phosphate = 2-C-methyl-D-erythritol 2,4-cyclic diphosphate + CMP</text>
        <dbReference type="Rhea" id="RHEA:23864"/>
        <dbReference type="ChEBI" id="CHEBI:57919"/>
        <dbReference type="ChEBI" id="CHEBI:58483"/>
        <dbReference type="ChEBI" id="CHEBI:60377"/>
        <dbReference type="EC" id="4.6.1.12"/>
    </reaction>
</comment>
<evidence type="ECO:0000256" key="7">
    <source>
        <dbReference type="HAMAP-Rule" id="MF_00107"/>
    </source>
</evidence>
<dbReference type="GO" id="GO:0008685">
    <property type="term" value="F:2-C-methyl-D-erythritol 2,4-cyclodiphosphate synthase activity"/>
    <property type="evidence" value="ECO:0007669"/>
    <property type="project" value="UniProtKB-UniRule"/>
</dbReference>
<keyword evidence="11" id="KW-1185">Reference proteome</keyword>
<feature type="binding site" evidence="7">
    <location>
        <begin position="9"/>
        <end position="11"/>
    </location>
    <ligand>
        <name>4-CDP-2-C-methyl-D-erythritol 2-phosphate</name>
        <dbReference type="ChEBI" id="CHEBI:57919"/>
    </ligand>
</feature>
<evidence type="ECO:0000256" key="1">
    <source>
        <dbReference type="ARBA" id="ARBA00000200"/>
    </source>
</evidence>
<comment type="subunit">
    <text evidence="7">Homotrimer.</text>
</comment>
<feature type="binding site" evidence="7">
    <location>
        <begin position="62"/>
        <end position="66"/>
    </location>
    <ligand>
        <name>4-CDP-2-C-methyl-D-erythritol 2-phosphate</name>
        <dbReference type="ChEBI" id="CHEBI:57919"/>
    </ligand>
</feature>
<protein>
    <recommendedName>
        <fullName evidence="3 7">2-C-methyl-D-erythritol 2,4-cyclodiphosphate synthase</fullName>
        <shortName evidence="7">MECDP-synthase</shortName>
        <shortName evidence="7">MECPP-synthase</shortName>
        <shortName evidence="7">MECPS</shortName>
        <ecNumber evidence="3 7">4.6.1.12</ecNumber>
    </recommendedName>
</protein>
<keyword evidence="5 7" id="KW-0414">Isoprene biosynthesis</keyword>
<dbReference type="CDD" id="cd00554">
    <property type="entry name" value="MECDP_synthase"/>
    <property type="match status" value="1"/>
</dbReference>
<evidence type="ECO:0000256" key="6">
    <source>
        <dbReference type="ARBA" id="ARBA00023239"/>
    </source>
</evidence>
<dbReference type="PANTHER" id="PTHR43181:SF1">
    <property type="entry name" value="2-C-METHYL-D-ERYTHRITOL 2,4-CYCLODIPHOSPHATE SYNTHASE, CHLOROPLASTIC"/>
    <property type="match status" value="1"/>
</dbReference>
<evidence type="ECO:0000256" key="4">
    <source>
        <dbReference type="ARBA" id="ARBA00022723"/>
    </source>
</evidence>
<feature type="domain" description="2-C-methyl-D-erythritol 2,4-cyclodiphosphate synthase" evidence="9">
    <location>
        <begin position="3"/>
        <end position="155"/>
    </location>
</feature>
<dbReference type="UniPathway" id="UPA00056">
    <property type="reaction ID" value="UER00095"/>
</dbReference>
<accession>A0A5K7YGR0</accession>
<reference evidence="10 11" key="1">
    <citation type="submission" date="2019-11" db="EMBL/GenBank/DDBJ databases">
        <title>Comparative genomics of hydrocarbon-degrading Desulfosarcina strains.</title>
        <authorList>
            <person name="Watanabe M."/>
            <person name="Kojima H."/>
            <person name="Fukui M."/>
        </authorList>
    </citation>
    <scope>NUCLEOTIDE SEQUENCE [LARGE SCALE GENOMIC DNA]</scope>
    <source>
        <strain evidence="10 11">PL12</strain>
    </source>
</reference>
<keyword evidence="6 7" id="KW-0456">Lyase</keyword>
<dbReference type="GO" id="GO:0019288">
    <property type="term" value="P:isopentenyl diphosphate biosynthetic process, methylerythritol 4-phosphate pathway"/>
    <property type="evidence" value="ECO:0007669"/>
    <property type="project" value="UniProtKB-UniRule"/>
</dbReference>
<keyword evidence="4 7" id="KW-0479">Metal-binding</keyword>
<feature type="site" description="Transition state stabilizer" evidence="7">
    <location>
        <position position="35"/>
    </location>
</feature>
<dbReference type="Pfam" id="PF02542">
    <property type="entry name" value="YgbB"/>
    <property type="match status" value="1"/>
</dbReference>
<feature type="binding site" evidence="7">
    <location>
        <position position="43"/>
    </location>
    <ligand>
        <name>a divalent metal cation</name>
        <dbReference type="ChEBI" id="CHEBI:60240"/>
    </ligand>
</feature>
<evidence type="ECO:0000313" key="10">
    <source>
        <dbReference type="EMBL" id="BBO66999.1"/>
    </source>
</evidence>
<dbReference type="InterPro" id="IPR020555">
    <property type="entry name" value="MECDP_synthase_CS"/>
</dbReference>
<comment type="caution">
    <text evidence="7">Lacks conserved residue(s) required for the propagation of feature annotation.</text>
</comment>
<dbReference type="OrthoDB" id="9804336at2"/>
<evidence type="ECO:0000313" key="11">
    <source>
        <dbReference type="Proteomes" id="UP000427906"/>
    </source>
</evidence>